<name>A0A6J7F941_9ZZZZ</name>
<dbReference type="Pfam" id="PF09557">
    <property type="entry name" value="DUF2382"/>
    <property type="match status" value="1"/>
</dbReference>
<reference evidence="3" key="1">
    <citation type="submission" date="2020-05" db="EMBL/GenBank/DDBJ databases">
        <authorList>
            <person name="Chiriac C."/>
            <person name="Salcher M."/>
            <person name="Ghai R."/>
            <person name="Kavagutti S V."/>
        </authorList>
    </citation>
    <scope>NUCLEOTIDE SEQUENCE</scope>
</reference>
<proteinExistence type="predicted"/>
<dbReference type="InterPro" id="IPR052967">
    <property type="entry name" value="Stress_Response_Assoc"/>
</dbReference>
<protein>
    <submittedName>
        <fullName evidence="3">Unannotated protein</fullName>
    </submittedName>
</protein>
<feature type="compositionally biased region" description="Low complexity" evidence="1">
    <location>
        <begin position="127"/>
        <end position="138"/>
    </location>
</feature>
<evidence type="ECO:0000259" key="2">
    <source>
        <dbReference type="Pfam" id="PF09557"/>
    </source>
</evidence>
<feature type="region of interest" description="Disordered" evidence="1">
    <location>
        <begin position="103"/>
        <end position="141"/>
    </location>
</feature>
<accession>A0A6J7F941</accession>
<evidence type="ECO:0000313" key="3">
    <source>
        <dbReference type="EMBL" id="CAB4890114.1"/>
    </source>
</evidence>
<dbReference type="AlphaFoldDB" id="A0A6J7F941"/>
<evidence type="ECO:0000256" key="1">
    <source>
        <dbReference type="SAM" id="MobiDB-lite"/>
    </source>
</evidence>
<dbReference type="PANTHER" id="PTHR38463">
    <property type="entry name" value="STRESS RESPONSE PROTEIN YSNF"/>
    <property type="match status" value="1"/>
</dbReference>
<gene>
    <name evidence="3" type="ORF">UFOPK3472_01810</name>
</gene>
<organism evidence="3">
    <name type="scientific">freshwater metagenome</name>
    <dbReference type="NCBI Taxonomy" id="449393"/>
    <lineage>
        <taxon>unclassified sequences</taxon>
        <taxon>metagenomes</taxon>
        <taxon>ecological metagenomes</taxon>
    </lineage>
</organism>
<dbReference type="InterPro" id="IPR019060">
    <property type="entry name" value="DUF2382"/>
</dbReference>
<feature type="region of interest" description="Disordered" evidence="1">
    <location>
        <begin position="188"/>
        <end position="207"/>
    </location>
</feature>
<sequence>MTAPGPLASLSVPPPGSTVVGSDGTVVGRVASVDTQFIDTSSWVAVTLAESGLAVLAPLSGARRTSTGIAVAVEASIVRGAPPVTDPETATAGARNYYRRHVGADERAASSGVPDADVADRDREPGDGTASTSDATTTRSREDLVVGTEWVPYRRMRLRKRVVTEERTVTVTVRREELVVEVSDITAEDPVSGARPPRSRSDEAQPRHDDVIEMTLHAEEPVVGIEVVAAERVRARMIVVDGRPVAVTDTVRREEIDIERQ</sequence>
<dbReference type="EMBL" id="CAFBLX010000111">
    <property type="protein sequence ID" value="CAB4890114.1"/>
    <property type="molecule type" value="Genomic_DNA"/>
</dbReference>
<dbReference type="PANTHER" id="PTHR38463:SF1">
    <property type="entry name" value="STRESS RESPONSE PROTEIN YSNF"/>
    <property type="match status" value="1"/>
</dbReference>
<feature type="domain" description="DUF2382" evidence="2">
    <location>
        <begin position="138"/>
        <end position="258"/>
    </location>
</feature>